<reference evidence="1 2" key="1">
    <citation type="journal article" date="2016" name="Nat. Commun.">
        <title>Thousands of microbial genomes shed light on interconnected biogeochemical processes in an aquifer system.</title>
        <authorList>
            <person name="Anantharaman K."/>
            <person name="Brown C.T."/>
            <person name="Hug L.A."/>
            <person name="Sharon I."/>
            <person name="Castelle C.J."/>
            <person name="Probst A.J."/>
            <person name="Thomas B.C."/>
            <person name="Singh A."/>
            <person name="Wilkins M.J."/>
            <person name="Karaoz U."/>
            <person name="Brodie E.L."/>
            <person name="Williams K.H."/>
            <person name="Hubbard S.S."/>
            <person name="Banfield J.F."/>
        </authorList>
    </citation>
    <scope>NUCLEOTIDE SEQUENCE [LARGE SCALE GENOMIC DNA]</scope>
</reference>
<organism evidence="1 2">
    <name type="scientific">Candidatus Berkelbacteria bacterium RIFCSPHIGHO2_12_FULL_36_9</name>
    <dbReference type="NCBI Taxonomy" id="1797469"/>
    <lineage>
        <taxon>Bacteria</taxon>
        <taxon>Candidatus Berkelbacteria</taxon>
    </lineage>
</organism>
<protein>
    <submittedName>
        <fullName evidence="1">Uncharacterized protein</fullName>
    </submittedName>
</protein>
<gene>
    <name evidence="1" type="ORF">A3F08_02360</name>
</gene>
<name>A0A1F5EKK0_9BACT</name>
<comment type="caution">
    <text evidence="1">The sequence shown here is derived from an EMBL/GenBank/DDBJ whole genome shotgun (WGS) entry which is preliminary data.</text>
</comment>
<accession>A0A1F5EKK0</accession>
<dbReference type="EMBL" id="MEZV01000002">
    <property type="protein sequence ID" value="OGD67949.1"/>
    <property type="molecule type" value="Genomic_DNA"/>
</dbReference>
<dbReference type="AlphaFoldDB" id="A0A1F5EKK0"/>
<evidence type="ECO:0000313" key="1">
    <source>
        <dbReference type="EMBL" id="OGD67949.1"/>
    </source>
</evidence>
<dbReference type="Proteomes" id="UP000176451">
    <property type="component" value="Unassembled WGS sequence"/>
</dbReference>
<evidence type="ECO:0000313" key="2">
    <source>
        <dbReference type="Proteomes" id="UP000176451"/>
    </source>
</evidence>
<sequence>MSAENPSFDLHVEAENHIQNKPTGIEVHYPEVIERKPEMESPGNELLWGIARQIAEDTEYLAKHHQLRIKVGGAHVTMLAHGEQGHCGFYDKDKSWHIGLADFGKFDTVEEVPELILHEIGHVFEKEIDGLLQKLGSEIYSDKDLKFQGYPDLFAVYILHPQLFEKYSQYPKVKIAKRALDELFQNKDFTALREKIESRIYEYRKAKEKRFAAAMTIQKKLKADEDSLRRTFCPWTREGYAYLPFTVARGFADLLED</sequence>
<proteinExistence type="predicted"/>
<dbReference type="STRING" id="1797469.A3F08_02360"/>